<dbReference type="KEGG" id="llo:LLO_1680"/>
<dbReference type="HOGENOM" id="CLU_3169698_0_0_6"/>
<dbReference type="Proteomes" id="UP000001060">
    <property type="component" value="Chromosome"/>
</dbReference>
<dbReference type="AlphaFoldDB" id="D3HT14"/>
<name>D3HT14_LEGLN</name>
<accession>D3HT14</accession>
<keyword evidence="2" id="KW-1185">Reference proteome</keyword>
<dbReference type="STRING" id="661367.LLO_1680"/>
<gene>
    <name evidence="1" type="ordered locus">LLO_1680</name>
</gene>
<proteinExistence type="predicted"/>
<dbReference type="EMBL" id="FN650140">
    <property type="protein sequence ID" value="CBJ12056.1"/>
    <property type="molecule type" value="Genomic_DNA"/>
</dbReference>
<reference evidence="1 2" key="1">
    <citation type="journal article" date="2010" name="PLoS Genet.">
        <title>Analysis of the Legionella longbeachae genome and transcriptome uncovers unique strategies to cause Legionnaires' disease.</title>
        <authorList>
            <person name="Cazalet C."/>
            <person name="Gomez-Valero L."/>
            <person name="Rusniok C."/>
            <person name="Lomma M."/>
            <person name="Dervins-Ravault D."/>
            <person name="Newton H."/>
            <person name="Sansom F."/>
            <person name="Jarraud S."/>
            <person name="Zidane N."/>
            <person name="Ma L."/>
            <person name="Bouchier C."/>
            <person name="Etienne J."/>
            <person name="Hartland E."/>
            <person name="Buchrieser C."/>
        </authorList>
    </citation>
    <scope>NUCLEOTIDE SEQUENCE [LARGE SCALE GENOMIC DNA]</scope>
    <source>
        <strain evidence="1 2">NSW150</strain>
    </source>
</reference>
<evidence type="ECO:0000313" key="1">
    <source>
        <dbReference type="EMBL" id="CBJ12056.1"/>
    </source>
</evidence>
<organism evidence="1 2">
    <name type="scientific">Legionella longbeachae serogroup 1 (strain NSW150)</name>
    <dbReference type="NCBI Taxonomy" id="661367"/>
    <lineage>
        <taxon>Bacteria</taxon>
        <taxon>Pseudomonadati</taxon>
        <taxon>Pseudomonadota</taxon>
        <taxon>Gammaproteobacteria</taxon>
        <taxon>Legionellales</taxon>
        <taxon>Legionellaceae</taxon>
        <taxon>Legionella</taxon>
    </lineage>
</organism>
<evidence type="ECO:0000313" key="2">
    <source>
        <dbReference type="Proteomes" id="UP000001060"/>
    </source>
</evidence>
<protein>
    <submittedName>
        <fullName evidence="1">Uncharacterized protein</fullName>
    </submittedName>
</protein>
<sequence>MESKYDLPEVTKPFPLQKRVELFKNKVEAALFFFARAYNFYLCRWYT</sequence>